<dbReference type="Gene3D" id="1.20.950.20">
    <property type="entry name" value="Transmembrane di-heme cytochromes, Chain C"/>
    <property type="match status" value="1"/>
</dbReference>
<feature type="transmembrane region" description="Helical" evidence="6">
    <location>
        <begin position="22"/>
        <end position="41"/>
    </location>
</feature>
<sequence>MPDQAPQPRDTRIPVWDLPVRAYHWAQFALVAVAAVTGFLLGGRWIEVHIWAGAVLAALLVIRIVWGFAGSTYARFSSFLPSLGTVLSHVGELKSGTARPHLGHNPLGALMILALVAVIAGLVVSGTIIFGGVFKKGPDAALFSFATGFSAREVHELLAFALLGLVGLHIAGALFESWRTGENLTRAMVTGRKRLEPGMHQERPVVARPLVAFVTILVLFGAAVPLGLSLAAIPPSGMPVAQLDPIYRQECTACHMAYHPSLLPAASWQALMENLDDHFGEDASLDPATAGTITAFLTANAAESADTKPANAFRRLDPASPYELTAAPFWKRMHGDIPDTVFSAKPVSSKANCAACHRDAESGAFYPANINIPKEDLK</sequence>
<keyword evidence="2" id="KW-1003">Cell membrane</keyword>
<evidence type="ECO:0000313" key="9">
    <source>
        <dbReference type="Proteomes" id="UP000291088"/>
    </source>
</evidence>
<proteinExistence type="predicted"/>
<gene>
    <name evidence="8" type="ORF">EUU22_05930</name>
</gene>
<evidence type="ECO:0000256" key="1">
    <source>
        <dbReference type="ARBA" id="ARBA00004651"/>
    </source>
</evidence>
<dbReference type="Pfam" id="PF09626">
    <property type="entry name" value="DHC"/>
    <property type="match status" value="1"/>
</dbReference>
<dbReference type="InterPro" id="IPR051542">
    <property type="entry name" value="Hydrogenase_cytochrome"/>
</dbReference>
<evidence type="ECO:0000256" key="2">
    <source>
        <dbReference type="ARBA" id="ARBA00022475"/>
    </source>
</evidence>
<dbReference type="InterPro" id="IPR036280">
    <property type="entry name" value="Multihaem_cyt_sf"/>
</dbReference>
<dbReference type="GO" id="GO:0022904">
    <property type="term" value="P:respiratory electron transport chain"/>
    <property type="evidence" value="ECO:0007669"/>
    <property type="project" value="InterPro"/>
</dbReference>
<feature type="transmembrane region" description="Helical" evidence="6">
    <location>
        <begin position="154"/>
        <end position="175"/>
    </location>
</feature>
<evidence type="ECO:0000256" key="5">
    <source>
        <dbReference type="ARBA" id="ARBA00023136"/>
    </source>
</evidence>
<evidence type="ECO:0000259" key="7">
    <source>
        <dbReference type="Pfam" id="PF01292"/>
    </source>
</evidence>
<accession>A0A4Q2TIQ5</accession>
<dbReference type="Pfam" id="PF01292">
    <property type="entry name" value="Ni_hydr_CYTB"/>
    <property type="match status" value="1"/>
</dbReference>
<name>A0A4Q2TIQ5_9HYPH</name>
<dbReference type="Proteomes" id="UP000291088">
    <property type="component" value="Unassembled WGS sequence"/>
</dbReference>
<dbReference type="SUPFAM" id="SSF48695">
    <property type="entry name" value="Multiheme cytochromes"/>
    <property type="match status" value="1"/>
</dbReference>
<keyword evidence="9" id="KW-1185">Reference proteome</keyword>
<organism evidence="8 9">
    <name type="scientific">Ciceribacter ferrooxidans</name>
    <dbReference type="NCBI Taxonomy" id="2509717"/>
    <lineage>
        <taxon>Bacteria</taxon>
        <taxon>Pseudomonadati</taxon>
        <taxon>Pseudomonadota</taxon>
        <taxon>Alphaproteobacteria</taxon>
        <taxon>Hyphomicrobiales</taxon>
        <taxon>Rhizobiaceae</taxon>
        <taxon>Ciceribacter</taxon>
    </lineage>
</organism>
<feature type="transmembrane region" description="Helical" evidence="6">
    <location>
        <begin position="48"/>
        <end position="69"/>
    </location>
</feature>
<evidence type="ECO:0000256" key="3">
    <source>
        <dbReference type="ARBA" id="ARBA00022692"/>
    </source>
</evidence>
<dbReference type="PANTHER" id="PTHR30485:SF2">
    <property type="entry name" value="BLL0597 PROTEIN"/>
    <property type="match status" value="1"/>
</dbReference>
<comment type="caution">
    <text evidence="8">The sequence shown here is derived from an EMBL/GenBank/DDBJ whole genome shotgun (WGS) entry which is preliminary data.</text>
</comment>
<dbReference type="InterPro" id="IPR016174">
    <property type="entry name" value="Di-haem_cyt_TM"/>
</dbReference>
<dbReference type="GO" id="GO:0005886">
    <property type="term" value="C:plasma membrane"/>
    <property type="evidence" value="ECO:0007669"/>
    <property type="project" value="UniProtKB-SubCell"/>
</dbReference>
<dbReference type="EMBL" id="SDVB01000170">
    <property type="protein sequence ID" value="RYC17521.1"/>
    <property type="molecule type" value="Genomic_DNA"/>
</dbReference>
<evidence type="ECO:0000256" key="6">
    <source>
        <dbReference type="SAM" id="Phobius"/>
    </source>
</evidence>
<dbReference type="OrthoDB" id="196472at2"/>
<feature type="domain" description="Cytochrome b561 bacterial/Ni-hydrogenase" evidence="7">
    <location>
        <begin position="15"/>
        <end position="191"/>
    </location>
</feature>
<protein>
    <submittedName>
        <fullName evidence="8">DUF4405 domain-containing protein</fullName>
    </submittedName>
</protein>
<feature type="transmembrane region" description="Helical" evidence="6">
    <location>
        <begin position="109"/>
        <end position="134"/>
    </location>
</feature>
<dbReference type="PANTHER" id="PTHR30485">
    <property type="entry name" value="NI/FE-HYDROGENASE 1 B-TYPE CYTOCHROME SUBUNIT"/>
    <property type="match status" value="1"/>
</dbReference>
<keyword evidence="4 6" id="KW-1133">Transmembrane helix</keyword>
<keyword evidence="5 6" id="KW-0472">Membrane</keyword>
<feature type="transmembrane region" description="Helical" evidence="6">
    <location>
        <begin position="210"/>
        <end position="233"/>
    </location>
</feature>
<dbReference type="InterPro" id="IPR011577">
    <property type="entry name" value="Cyt_b561_bac/Ni-Hgenase"/>
</dbReference>
<dbReference type="RefSeq" id="WP_129331132.1">
    <property type="nucleotide sequence ID" value="NZ_SDVB01000170.1"/>
</dbReference>
<reference evidence="8 9" key="1">
    <citation type="submission" date="2019-01" db="EMBL/GenBank/DDBJ databases">
        <authorList>
            <person name="Deng T."/>
        </authorList>
    </citation>
    <scope>NUCLEOTIDE SEQUENCE [LARGE SCALE GENOMIC DNA]</scope>
    <source>
        <strain evidence="8 9">F8825</strain>
    </source>
</reference>
<evidence type="ECO:0000313" key="8">
    <source>
        <dbReference type="EMBL" id="RYC17521.1"/>
    </source>
</evidence>
<dbReference type="SUPFAM" id="SSF81342">
    <property type="entry name" value="Transmembrane di-heme cytochromes"/>
    <property type="match status" value="1"/>
</dbReference>
<dbReference type="InterPro" id="IPR018588">
    <property type="entry name" value="Dihaem_cytochrome-c"/>
</dbReference>
<comment type="subcellular location">
    <subcellularLocation>
        <location evidence="1">Cell membrane</location>
        <topology evidence="1">Multi-pass membrane protein</topology>
    </subcellularLocation>
</comment>
<dbReference type="GO" id="GO:0009055">
    <property type="term" value="F:electron transfer activity"/>
    <property type="evidence" value="ECO:0007669"/>
    <property type="project" value="InterPro"/>
</dbReference>
<dbReference type="GO" id="GO:0020037">
    <property type="term" value="F:heme binding"/>
    <property type="evidence" value="ECO:0007669"/>
    <property type="project" value="TreeGrafter"/>
</dbReference>
<dbReference type="AlphaFoldDB" id="A0A4Q2TIQ5"/>
<evidence type="ECO:0000256" key="4">
    <source>
        <dbReference type="ARBA" id="ARBA00022989"/>
    </source>
</evidence>
<keyword evidence="3 6" id="KW-0812">Transmembrane</keyword>